<feature type="compositionally biased region" description="Basic and acidic residues" evidence="2">
    <location>
        <begin position="531"/>
        <end position="540"/>
    </location>
</feature>
<dbReference type="Pfam" id="PF00595">
    <property type="entry name" value="PDZ"/>
    <property type="match status" value="1"/>
</dbReference>
<feature type="domain" description="PDZ" evidence="3">
    <location>
        <begin position="168"/>
        <end position="254"/>
    </location>
</feature>
<feature type="compositionally biased region" description="Polar residues" evidence="2">
    <location>
        <begin position="513"/>
        <end position="530"/>
    </location>
</feature>
<feature type="compositionally biased region" description="Basic and acidic residues" evidence="2">
    <location>
        <begin position="731"/>
        <end position="741"/>
    </location>
</feature>
<reference evidence="4 5" key="1">
    <citation type="submission" date="2021-06" db="EMBL/GenBank/DDBJ databases">
        <authorList>
            <person name="Palmer J.M."/>
        </authorList>
    </citation>
    <scope>NUCLEOTIDE SEQUENCE [LARGE SCALE GENOMIC DNA]</scope>
    <source>
        <strain evidence="5">if_2019</strain>
        <tissue evidence="4">Muscle</tissue>
    </source>
</reference>
<proteinExistence type="predicted"/>
<evidence type="ECO:0000313" key="4">
    <source>
        <dbReference type="EMBL" id="MEQ2244836.1"/>
    </source>
</evidence>
<dbReference type="PANTHER" id="PTHR10398:SF2">
    <property type="entry name" value="AFADIN"/>
    <property type="match status" value="1"/>
</dbReference>
<protein>
    <recommendedName>
        <fullName evidence="3">PDZ domain-containing protein</fullName>
    </recommendedName>
</protein>
<dbReference type="InterPro" id="IPR001478">
    <property type="entry name" value="PDZ"/>
</dbReference>
<name>A0ABV0UKT2_9TELE</name>
<dbReference type="CDD" id="cd06789">
    <property type="entry name" value="PDZ_AFDN-like"/>
    <property type="match status" value="1"/>
</dbReference>
<organism evidence="4 5">
    <name type="scientific">Ilyodon furcidens</name>
    <name type="common">goldbreast splitfin</name>
    <dbReference type="NCBI Taxonomy" id="33524"/>
    <lineage>
        <taxon>Eukaryota</taxon>
        <taxon>Metazoa</taxon>
        <taxon>Chordata</taxon>
        <taxon>Craniata</taxon>
        <taxon>Vertebrata</taxon>
        <taxon>Euteleostomi</taxon>
        <taxon>Actinopterygii</taxon>
        <taxon>Neopterygii</taxon>
        <taxon>Teleostei</taxon>
        <taxon>Neoteleostei</taxon>
        <taxon>Acanthomorphata</taxon>
        <taxon>Ovalentaria</taxon>
        <taxon>Atherinomorphae</taxon>
        <taxon>Cyprinodontiformes</taxon>
        <taxon>Goodeidae</taxon>
        <taxon>Ilyodon</taxon>
    </lineage>
</organism>
<dbReference type="Proteomes" id="UP001482620">
    <property type="component" value="Unassembled WGS sequence"/>
</dbReference>
<evidence type="ECO:0000259" key="3">
    <source>
        <dbReference type="PROSITE" id="PS50106"/>
    </source>
</evidence>
<evidence type="ECO:0000313" key="5">
    <source>
        <dbReference type="Proteomes" id="UP001482620"/>
    </source>
</evidence>
<comment type="caution">
    <text evidence="4">The sequence shown here is derived from an EMBL/GenBank/DDBJ whole genome shotgun (WGS) entry which is preliminary data.</text>
</comment>
<evidence type="ECO:0000256" key="2">
    <source>
        <dbReference type="SAM" id="MobiDB-lite"/>
    </source>
</evidence>
<dbReference type="InterPro" id="IPR028842">
    <property type="entry name" value="Afadin"/>
</dbReference>
<keyword evidence="1" id="KW-0175">Coiled coil</keyword>
<evidence type="ECO:0000256" key="1">
    <source>
        <dbReference type="SAM" id="Coils"/>
    </source>
</evidence>
<dbReference type="EMBL" id="JAHRIQ010071769">
    <property type="protein sequence ID" value="MEQ2244836.1"/>
    <property type="molecule type" value="Genomic_DNA"/>
</dbReference>
<dbReference type="InterPro" id="IPR036034">
    <property type="entry name" value="PDZ_sf"/>
</dbReference>
<dbReference type="PROSITE" id="PS50106">
    <property type="entry name" value="PDZ"/>
    <property type="match status" value="1"/>
</dbReference>
<dbReference type="SUPFAM" id="SSF50156">
    <property type="entry name" value="PDZ domain-like"/>
    <property type="match status" value="1"/>
</dbReference>
<dbReference type="SMART" id="SM00228">
    <property type="entry name" value="PDZ"/>
    <property type="match status" value="1"/>
</dbReference>
<gene>
    <name evidence="4" type="ORF">ILYODFUR_021279</name>
</gene>
<accession>A0ABV0UKT2</accession>
<feature type="region of interest" description="Disordered" evidence="2">
    <location>
        <begin position="702"/>
        <end position="752"/>
    </location>
</feature>
<feature type="coiled-coil region" evidence="1">
    <location>
        <begin position="627"/>
        <end position="654"/>
    </location>
</feature>
<keyword evidence="5" id="KW-1185">Reference proteome</keyword>
<dbReference type="Gene3D" id="2.30.42.10">
    <property type="match status" value="1"/>
</dbReference>
<feature type="region of interest" description="Disordered" evidence="2">
    <location>
        <begin position="512"/>
        <end position="548"/>
    </location>
</feature>
<dbReference type="PANTHER" id="PTHR10398">
    <property type="entry name" value="AFADIN"/>
    <property type="match status" value="1"/>
</dbReference>
<sequence length="781" mass="87018">MCKQGFKNKTDNPEHPLQETVMQQQSVFSQRLHQARCNTPCYGRTFLPTAITIYSNPLKKFDLMDVVVKAAEASTDNLIRSEGRELRLEESLDLLLPFLLPEGGYSCDTVRGIPQGLREFLEPICQKGLCCLTSVPHSQGDWTAYFIEFTHNDGDLYLAVHRQPEIENITLHKPLNSGMGVSIVAAKGAGQSNLGIYIKSVVKGGPAEMNGSLAAGDQLLSVDGHSLVGLSQDRAAAIMMKTGPVVTLKVEKFAASYHGLLELLNEPPPENKTSKNHLSVGGGENAKLNNAVSTLYSVVDLSPSERLHGGSETKKDQRIQKNRQLFCSNPSMTAGFCLEDGGELVDPDVRGNNLLSISSVNLCADTLHREYLTLPNPKSLKRCVFELGRPTQPFIMAVTPSNEQSSSRRGFVRQAMSQENLCMDTRGPLLDQRQNTCAHRNQNSKQSSSYCLSFPIRSSVSTHDILSDHSGPTKPLRGSCPSPAGVWRTPFSQQSTPIPSAQPIRIDIPITRAGSTQSNPPLTTFQQSSSVDHKVSEQKKNAPSQVSHISACPLSPKKLFQPSVLWQQRSTVCGDRVEKPQVSITPTKHVSFQVPLSKQTRSCLTNQKRTQVLCNPWRREAQEMLEKQQRLQAVELLEQEVQQLQATDKRSAEQNDRLRRLDLEWRFQKRLQEIQQRGDEEEEEEDLDMMVILQQLGDRTSKDKDKISYVGNANGEQNEEVKQAGNRLSNKQKEAKNDQRENGLNNIASDEKSVENIKRVSAPEKLTFRERQRLFSLTSSA</sequence>